<evidence type="ECO:0000259" key="7">
    <source>
        <dbReference type="PROSITE" id="PS50102"/>
    </source>
</evidence>
<evidence type="ECO:0000256" key="3">
    <source>
        <dbReference type="ARBA" id="ARBA00022737"/>
    </source>
</evidence>
<feature type="domain" description="RRM" evidence="7">
    <location>
        <begin position="157"/>
        <end position="235"/>
    </location>
</feature>
<keyword evidence="2" id="KW-0963">Cytoplasm</keyword>
<reference evidence="8" key="1">
    <citation type="submission" date="2014-05" db="EMBL/GenBank/DDBJ databases">
        <authorList>
            <person name="Chronopoulou M."/>
        </authorList>
    </citation>
    <scope>NUCLEOTIDE SEQUENCE</scope>
    <source>
        <tissue evidence="8">Whole organism</tissue>
    </source>
</reference>
<evidence type="ECO:0000256" key="4">
    <source>
        <dbReference type="ARBA" id="ARBA00022884"/>
    </source>
</evidence>
<dbReference type="SUPFAM" id="SSF54928">
    <property type="entry name" value="RNA-binding domain, RBD"/>
    <property type="match status" value="2"/>
</dbReference>
<sequence>MDDMYSGTEILLRQIWDSISPDDGQEKGKDFDVTPGGGVGVGGVSSSSSSSVSSLDLSPKEDFSLFNYNSLFTSKMEESTEVLTENHIHKPCSMSYLRNKSPERNYLMDSPRSSNDINVEINSLTATTKYDIVQRNGQRIYGSPPPDWTGPPPEKGAEIFVGKVPRDCFENELVPLFSSVGTIYELRLMMDFSGSNRGYLFVKYTNHSEARMAIKKLNNYEIRPGKHIGVCKSVDNRKLWISGLPKDRSVEEIKADLEKKTAGVTDVIIYPCQTDKSKSRSYAFVEYENHRAAALARRKLVPGRIFILDHEIEKVDWAQPEVEVEQEVMNKVQVLFVRNLSPLTSESKIGQLFEKLGGGKLERVKKSKDFAFIHFINRESAEIALSKAQHLFVDGCLLDVTWAKPVDKDIYNTRKELTKIFSTGSLSDGISSISSLNEFNPFRGAPGTTPPRSLVMKMLNARPSLRNKDVSSIDRLSPGSFADLGSRTDFFNQMYDLNTNGSSYYLDRPIHKSSSEQYLRYSGLSQNGGLYPYAYGFHPYPPFLGRYSAPPPYNSVMTLPSAHGIDPLSLSMYQMSLN</sequence>
<dbReference type="NCBIfam" id="TIGR01648">
    <property type="entry name" value="hnRNP-R-Q"/>
    <property type="match status" value="1"/>
</dbReference>
<dbReference type="InterPro" id="IPR000504">
    <property type="entry name" value="RRM_dom"/>
</dbReference>
<evidence type="ECO:0000256" key="5">
    <source>
        <dbReference type="PROSITE-ProRule" id="PRU00176"/>
    </source>
</evidence>
<dbReference type="FunFam" id="3.30.70.330:FF:000026">
    <property type="entry name" value="APOBEC1 complementation factor isoform X1"/>
    <property type="match status" value="1"/>
</dbReference>
<comment type="subcellular location">
    <subcellularLocation>
        <location evidence="1">Cytoplasm</location>
    </subcellularLocation>
</comment>
<dbReference type="GO" id="GO:0005737">
    <property type="term" value="C:cytoplasm"/>
    <property type="evidence" value="ECO:0007669"/>
    <property type="project" value="UniProtKB-SubCell"/>
</dbReference>
<dbReference type="CDD" id="cd12249">
    <property type="entry name" value="RRM1_hnRNPR_like"/>
    <property type="match status" value="1"/>
</dbReference>
<name>A0A0K2TZ23_LEPSM</name>
<dbReference type="AlphaFoldDB" id="A0A0K2TZ23"/>
<feature type="region of interest" description="Disordered" evidence="6">
    <location>
        <begin position="22"/>
        <end position="57"/>
    </location>
</feature>
<dbReference type="OrthoDB" id="3800936at2759"/>
<evidence type="ECO:0000256" key="1">
    <source>
        <dbReference type="ARBA" id="ARBA00004496"/>
    </source>
</evidence>
<evidence type="ECO:0000256" key="6">
    <source>
        <dbReference type="SAM" id="MobiDB-lite"/>
    </source>
</evidence>
<evidence type="ECO:0000313" key="8">
    <source>
        <dbReference type="EMBL" id="CDW31248.1"/>
    </source>
</evidence>
<dbReference type="InterPro" id="IPR006535">
    <property type="entry name" value="HnRNP_R/Q_splicing_fac"/>
</dbReference>
<evidence type="ECO:0000256" key="2">
    <source>
        <dbReference type="ARBA" id="ARBA00022490"/>
    </source>
</evidence>
<dbReference type="PROSITE" id="PS50102">
    <property type="entry name" value="RRM"/>
    <property type="match status" value="3"/>
</dbReference>
<dbReference type="EMBL" id="HACA01013887">
    <property type="protein sequence ID" value="CDW31248.1"/>
    <property type="molecule type" value="Transcribed_RNA"/>
</dbReference>
<dbReference type="InterPro" id="IPR012677">
    <property type="entry name" value="Nucleotide-bd_a/b_plait_sf"/>
</dbReference>
<keyword evidence="4 5" id="KW-0694">RNA-binding</keyword>
<feature type="compositionally biased region" description="Low complexity" evidence="6">
    <location>
        <begin position="44"/>
        <end position="54"/>
    </location>
</feature>
<accession>A0A0K2TZ23</accession>
<dbReference type="Gene3D" id="3.30.70.330">
    <property type="match status" value="3"/>
</dbReference>
<protein>
    <recommendedName>
        <fullName evidence="7">RRM domain-containing protein</fullName>
    </recommendedName>
</protein>
<dbReference type="InterPro" id="IPR035979">
    <property type="entry name" value="RBD_domain_sf"/>
</dbReference>
<dbReference type="PANTHER" id="PTHR21245">
    <property type="entry name" value="HETEROGENEOUS NUCLEAR RIBONUCLEOPROTEIN"/>
    <property type="match status" value="1"/>
</dbReference>
<feature type="domain" description="RRM" evidence="7">
    <location>
        <begin position="333"/>
        <end position="405"/>
    </location>
</feature>
<keyword evidence="3" id="KW-0677">Repeat</keyword>
<dbReference type="Pfam" id="PF00076">
    <property type="entry name" value="RRM_1"/>
    <property type="match status" value="3"/>
</dbReference>
<dbReference type="FunFam" id="3.30.70.330:FF:000022">
    <property type="entry name" value="APOBEC1 complementation factor isoform X1"/>
    <property type="match status" value="1"/>
</dbReference>
<dbReference type="SMART" id="SM00360">
    <property type="entry name" value="RRM"/>
    <property type="match status" value="3"/>
</dbReference>
<dbReference type="GO" id="GO:0003723">
    <property type="term" value="F:RNA binding"/>
    <property type="evidence" value="ECO:0007669"/>
    <property type="project" value="UniProtKB-UniRule"/>
</dbReference>
<organism evidence="8">
    <name type="scientific">Lepeophtheirus salmonis</name>
    <name type="common">Salmon louse</name>
    <name type="synonym">Caligus salmonis</name>
    <dbReference type="NCBI Taxonomy" id="72036"/>
    <lineage>
        <taxon>Eukaryota</taxon>
        <taxon>Metazoa</taxon>
        <taxon>Ecdysozoa</taxon>
        <taxon>Arthropoda</taxon>
        <taxon>Crustacea</taxon>
        <taxon>Multicrustacea</taxon>
        <taxon>Hexanauplia</taxon>
        <taxon>Copepoda</taxon>
        <taxon>Siphonostomatoida</taxon>
        <taxon>Caligidae</taxon>
        <taxon>Lepeophtheirus</taxon>
    </lineage>
</organism>
<proteinExistence type="predicted"/>
<feature type="domain" description="RRM" evidence="7">
    <location>
        <begin position="237"/>
        <end position="320"/>
    </location>
</feature>